<dbReference type="OMA" id="KANESGF"/>
<dbReference type="InterPro" id="IPR009367">
    <property type="entry name" value="Elm1-like"/>
</dbReference>
<dbReference type="GO" id="GO:0000266">
    <property type="term" value="P:mitochondrial fission"/>
    <property type="evidence" value="ECO:0007669"/>
    <property type="project" value="TreeGrafter"/>
</dbReference>
<protein>
    <recommendedName>
        <fullName evidence="4">Mitochondrial fission protein ELM1</fullName>
    </recommendedName>
</protein>
<proteinExistence type="predicted"/>
<dbReference type="EMBL" id="CP093345">
    <property type="protein sequence ID" value="WOG94538.1"/>
    <property type="molecule type" value="Genomic_DNA"/>
</dbReference>
<evidence type="ECO:0000313" key="3">
    <source>
        <dbReference type="Proteomes" id="UP000077755"/>
    </source>
</evidence>
<dbReference type="SUPFAM" id="SSF53756">
    <property type="entry name" value="UDP-Glycosyltransferase/glycogen phosphorylase"/>
    <property type="match status" value="1"/>
</dbReference>
<gene>
    <name evidence="1" type="ORF">DCAR_012211</name>
    <name evidence="2" type="ORF">DCAR_0313834</name>
</gene>
<organism evidence="1">
    <name type="scientific">Daucus carota subsp. sativus</name>
    <name type="common">Carrot</name>
    <dbReference type="NCBI Taxonomy" id="79200"/>
    <lineage>
        <taxon>Eukaryota</taxon>
        <taxon>Viridiplantae</taxon>
        <taxon>Streptophyta</taxon>
        <taxon>Embryophyta</taxon>
        <taxon>Tracheophyta</taxon>
        <taxon>Spermatophyta</taxon>
        <taxon>Magnoliopsida</taxon>
        <taxon>eudicotyledons</taxon>
        <taxon>Gunneridae</taxon>
        <taxon>Pentapetalae</taxon>
        <taxon>asterids</taxon>
        <taxon>campanulids</taxon>
        <taxon>Apiales</taxon>
        <taxon>Apiaceae</taxon>
        <taxon>Apioideae</taxon>
        <taxon>Scandiceae</taxon>
        <taxon>Daucinae</taxon>
        <taxon>Daucus</taxon>
        <taxon>Daucus sect. Daucus</taxon>
    </lineage>
</organism>
<reference evidence="1" key="1">
    <citation type="journal article" date="2016" name="Nat. Genet.">
        <title>A high-quality carrot genome assembly provides new insights into carotenoid accumulation and asterid genome evolution.</title>
        <authorList>
            <person name="Iorizzo M."/>
            <person name="Ellison S."/>
            <person name="Senalik D."/>
            <person name="Zeng P."/>
            <person name="Satapoomin P."/>
            <person name="Huang J."/>
            <person name="Bowman M."/>
            <person name="Iovene M."/>
            <person name="Sanseverino W."/>
            <person name="Cavagnaro P."/>
            <person name="Yildiz M."/>
            <person name="Macko-Podgorni A."/>
            <person name="Moranska E."/>
            <person name="Grzebelus E."/>
            <person name="Grzebelus D."/>
            <person name="Ashrafi H."/>
            <person name="Zheng Z."/>
            <person name="Cheng S."/>
            <person name="Spooner D."/>
            <person name="Van Deynze A."/>
            <person name="Simon P."/>
        </authorList>
    </citation>
    <scope>NUCLEOTIDE SEQUENCE [LARGE SCALE GENOMIC DNA]</scope>
    <source>
        <tissue evidence="1">Leaf</tissue>
    </source>
</reference>
<keyword evidence="3" id="KW-1185">Reference proteome</keyword>
<evidence type="ECO:0008006" key="4">
    <source>
        <dbReference type="Google" id="ProtNLM"/>
    </source>
</evidence>
<dbReference type="PANTHER" id="PTHR33986">
    <property type="entry name" value="OS02G0535700 PROTEIN"/>
    <property type="match status" value="1"/>
</dbReference>
<dbReference type="Gramene" id="KZN03455">
    <property type="protein sequence ID" value="KZN03455"/>
    <property type="gene ID" value="DCAR_012211"/>
</dbReference>
<sequence length="427" mass="47317">MPVKAITLPEPPGSPRKSEADIFETGAYSVIRRAVIIGNGVEDFENQSIGLVHALGMSEKHVLHRVTRPRGGINEWLLWLPVSVHKQVIKIISQLSLYSKVVSKRSEDKFLPLNTKDGNSAGLSSILEADVKNIVTMAQDSSGDGPLLIVACGRDTISITRSIKELASDKVFIVQIQQPRSRLNRFDLVITPEHDYYPLTPSAEKKVPNFMQKWIPPREPPDRNVVLTVGALHQVDSASLRTAALTWHDEFVALPKPILVVTLGGPTRFCSYGADLAKQLVASLHNVLSSCGSVKISFSRRTPKKVSDFVLKELKSSPKVFIWDSEEPSLYMGHLAWADAFIVTADSVRMISETCSTGKPVYVVGGENCSWKHAEFHKLIRERGLVRPLTGLEDISKSWSYPPLNDTAEAANRVREALAERGWRLLT</sequence>
<name>A0A161WXL7_DAUCS</name>
<evidence type="ECO:0000313" key="2">
    <source>
        <dbReference type="EMBL" id="WOG94538.1"/>
    </source>
</evidence>
<dbReference type="AlphaFoldDB" id="A0A161WXL7"/>
<accession>A0A161WXL7</accession>
<dbReference type="OrthoDB" id="1856981at2759"/>
<dbReference type="GO" id="GO:0005741">
    <property type="term" value="C:mitochondrial outer membrane"/>
    <property type="evidence" value="ECO:0007669"/>
    <property type="project" value="TreeGrafter"/>
</dbReference>
<dbReference type="KEGG" id="dcr:108213844"/>
<dbReference type="PANTHER" id="PTHR33986:SF15">
    <property type="entry name" value="MITOCHONDRIAL FISSION PROTEIN ELM1"/>
    <property type="match status" value="1"/>
</dbReference>
<dbReference type="EMBL" id="LNRQ01000003">
    <property type="protein sequence ID" value="KZN03455.1"/>
    <property type="molecule type" value="Genomic_DNA"/>
</dbReference>
<dbReference type="Proteomes" id="UP000077755">
    <property type="component" value="Chromosome 3"/>
</dbReference>
<reference evidence="2" key="2">
    <citation type="submission" date="2022-03" db="EMBL/GenBank/DDBJ databases">
        <title>Draft title - Genomic analysis of global carrot germplasm unveils the trajectory of domestication and the origin of high carotenoid orange carrot.</title>
        <authorList>
            <person name="Iorizzo M."/>
            <person name="Ellison S."/>
            <person name="Senalik D."/>
            <person name="Macko-Podgorni A."/>
            <person name="Grzebelus D."/>
            <person name="Bostan H."/>
            <person name="Rolling W."/>
            <person name="Curaba J."/>
            <person name="Simon P."/>
        </authorList>
    </citation>
    <scope>NUCLEOTIDE SEQUENCE</scope>
    <source>
        <tissue evidence="2">Leaf</tissue>
    </source>
</reference>
<evidence type="ECO:0000313" key="1">
    <source>
        <dbReference type="EMBL" id="KZN03455.1"/>
    </source>
</evidence>
<dbReference type="Pfam" id="PF06258">
    <property type="entry name" value="Mito_fiss_Elm1"/>
    <property type="match status" value="1"/>
</dbReference>